<evidence type="ECO:0000256" key="1">
    <source>
        <dbReference type="SAM" id="MobiDB-lite"/>
    </source>
</evidence>
<dbReference type="Proteomes" id="UP000617743">
    <property type="component" value="Unassembled WGS sequence"/>
</dbReference>
<protein>
    <submittedName>
        <fullName evidence="2">Uncharacterized protein</fullName>
    </submittedName>
</protein>
<evidence type="ECO:0000313" key="3">
    <source>
        <dbReference type="Proteomes" id="UP000617743"/>
    </source>
</evidence>
<dbReference type="EMBL" id="BMWC01000011">
    <property type="protein sequence ID" value="GGX23155.1"/>
    <property type="molecule type" value="Genomic_DNA"/>
</dbReference>
<proteinExistence type="predicted"/>
<comment type="caution">
    <text evidence="2">The sequence shown here is derived from an EMBL/GenBank/DDBJ whole genome shotgun (WGS) entry which is preliminary data.</text>
</comment>
<reference evidence="3" key="1">
    <citation type="journal article" date="2019" name="Int. J. Syst. Evol. Microbiol.">
        <title>The Global Catalogue of Microorganisms (GCM) 10K type strain sequencing project: providing services to taxonomists for standard genome sequencing and annotation.</title>
        <authorList>
            <consortium name="The Broad Institute Genomics Platform"/>
            <consortium name="The Broad Institute Genome Sequencing Center for Infectious Disease"/>
            <person name="Wu L."/>
            <person name="Ma J."/>
        </authorList>
    </citation>
    <scope>NUCLEOTIDE SEQUENCE [LARGE SCALE GENOMIC DNA]</scope>
    <source>
        <strain evidence="3">JCM 4866</strain>
    </source>
</reference>
<organism evidence="2 3">
    <name type="scientific">Streptomyces lomondensis</name>
    <dbReference type="NCBI Taxonomy" id="68229"/>
    <lineage>
        <taxon>Bacteria</taxon>
        <taxon>Bacillati</taxon>
        <taxon>Actinomycetota</taxon>
        <taxon>Actinomycetes</taxon>
        <taxon>Kitasatosporales</taxon>
        <taxon>Streptomycetaceae</taxon>
        <taxon>Streptomyces</taxon>
    </lineage>
</organism>
<name>A0ABQ2XL80_9ACTN</name>
<keyword evidence="3" id="KW-1185">Reference proteome</keyword>
<sequence length="93" mass="10072">MRDPPVVGRVHGDQRAVHDTEPHVTADGRAQLALEGRQVPAVLKIRHASSMHATTDSNDPAAVGPAHHRPYRVSPDGRRFARVSVNGYAPLRG</sequence>
<evidence type="ECO:0000313" key="2">
    <source>
        <dbReference type="EMBL" id="GGX23155.1"/>
    </source>
</evidence>
<accession>A0ABQ2XL80</accession>
<gene>
    <name evidence="2" type="ORF">GCM10010383_61740</name>
</gene>
<feature type="region of interest" description="Disordered" evidence="1">
    <location>
        <begin position="50"/>
        <end position="78"/>
    </location>
</feature>